<dbReference type="GO" id="GO:0016758">
    <property type="term" value="F:hexosyltransferase activity"/>
    <property type="evidence" value="ECO:0007669"/>
    <property type="project" value="UniProtKB-ARBA"/>
</dbReference>
<proteinExistence type="predicted"/>
<dbReference type="Proteomes" id="UP000441522">
    <property type="component" value="Unassembled WGS sequence"/>
</dbReference>
<gene>
    <name evidence="2" type="ORF">GAS29_19765</name>
</gene>
<dbReference type="InterPro" id="IPR001173">
    <property type="entry name" value="Glyco_trans_2-like"/>
</dbReference>
<evidence type="ECO:0000259" key="1">
    <source>
        <dbReference type="Pfam" id="PF00535"/>
    </source>
</evidence>
<protein>
    <submittedName>
        <fullName evidence="2">Glycosyltransferase family 2 protein</fullName>
    </submittedName>
</protein>
<evidence type="ECO:0000313" key="2">
    <source>
        <dbReference type="EMBL" id="KAB3852300.1"/>
    </source>
</evidence>
<dbReference type="EMBL" id="WCWW01000064">
    <property type="protein sequence ID" value="KAB3852300.1"/>
    <property type="molecule type" value="Genomic_DNA"/>
</dbReference>
<evidence type="ECO:0000313" key="3">
    <source>
        <dbReference type="Proteomes" id="UP000441522"/>
    </source>
</evidence>
<dbReference type="Gene3D" id="3.90.550.10">
    <property type="entry name" value="Spore Coat Polysaccharide Biosynthesis Protein SpsA, Chain A"/>
    <property type="match status" value="1"/>
</dbReference>
<sequence length="365" mass="43519">MLNIYIMDKILTIIIPTYNMEKYLDKCLTSLIISDENMTLLEVLVINDGSKDNSSSIAHKYEKYYPNTFRVIDKENGNYGSCINRGLKEITGKYVKVLDADDYFDTQVFDEFISFLKKQNVDLVINDFSIVDEEAKRLEEYNFNLPASKSFTLSDFPKGIHEWIWHHAMTYSSSIFDKIQYHQTENISYTDDEWVLLPMSMVKKVCYFPHDMYQYLRGREGQTFDPKILLRSFDIRIKVAKAMVKGYEELYERSSEEARKFMEHKLVQRLKPLYYFYLVKHNTPEGNRQIKEFDLYVKERSTRIFSLCTCTSVNFVNWKFIRNWRNSSYKAHTVMLAALILLEKFHKYTYNMSVPRMPKQLKRQK</sequence>
<accession>A0A6I0H0Y8</accession>
<name>A0A6I0H0Y8_PHOVU</name>
<dbReference type="InterPro" id="IPR029044">
    <property type="entry name" value="Nucleotide-diphossugar_trans"/>
</dbReference>
<dbReference type="CDD" id="cd00761">
    <property type="entry name" value="Glyco_tranf_GTA_type"/>
    <property type="match status" value="1"/>
</dbReference>
<feature type="domain" description="Glycosyltransferase 2-like" evidence="1">
    <location>
        <begin position="12"/>
        <end position="157"/>
    </location>
</feature>
<dbReference type="AlphaFoldDB" id="A0A6I0H0Y8"/>
<comment type="caution">
    <text evidence="2">The sequence shown here is derived from an EMBL/GenBank/DDBJ whole genome shotgun (WGS) entry which is preliminary data.</text>
</comment>
<dbReference type="PANTHER" id="PTHR22916">
    <property type="entry name" value="GLYCOSYLTRANSFERASE"/>
    <property type="match status" value="1"/>
</dbReference>
<dbReference type="PANTHER" id="PTHR22916:SF3">
    <property type="entry name" value="UDP-GLCNAC:BETAGAL BETA-1,3-N-ACETYLGLUCOSAMINYLTRANSFERASE-LIKE PROTEIN 1"/>
    <property type="match status" value="1"/>
</dbReference>
<dbReference type="Pfam" id="PF00535">
    <property type="entry name" value="Glycos_transf_2"/>
    <property type="match status" value="1"/>
</dbReference>
<reference evidence="2 3" key="1">
    <citation type="journal article" date="2019" name="Nat. Med.">
        <title>A library of human gut bacterial isolates paired with longitudinal multiomics data enables mechanistic microbiome research.</title>
        <authorList>
            <person name="Poyet M."/>
            <person name="Groussin M."/>
            <person name="Gibbons S.M."/>
            <person name="Avila-Pacheco J."/>
            <person name="Jiang X."/>
            <person name="Kearney S.M."/>
            <person name="Perrotta A.R."/>
            <person name="Berdy B."/>
            <person name="Zhao S."/>
            <person name="Lieberman T.D."/>
            <person name="Swanson P.K."/>
            <person name="Smith M."/>
            <person name="Roesemann S."/>
            <person name="Alexander J.E."/>
            <person name="Rich S.A."/>
            <person name="Livny J."/>
            <person name="Vlamakis H."/>
            <person name="Clish C."/>
            <person name="Bullock K."/>
            <person name="Deik A."/>
            <person name="Scott J."/>
            <person name="Pierce K.A."/>
            <person name="Xavier R.J."/>
            <person name="Alm E.J."/>
        </authorList>
    </citation>
    <scope>NUCLEOTIDE SEQUENCE [LARGE SCALE GENOMIC DNA]</scope>
    <source>
        <strain evidence="2 3">BIOML-A5</strain>
    </source>
</reference>
<dbReference type="SUPFAM" id="SSF53448">
    <property type="entry name" value="Nucleotide-diphospho-sugar transferases"/>
    <property type="match status" value="1"/>
</dbReference>
<keyword evidence="2" id="KW-0808">Transferase</keyword>
<organism evidence="2 3">
    <name type="scientific">Phocaeicola vulgatus</name>
    <name type="common">Bacteroides vulgatus</name>
    <dbReference type="NCBI Taxonomy" id="821"/>
    <lineage>
        <taxon>Bacteria</taxon>
        <taxon>Pseudomonadati</taxon>
        <taxon>Bacteroidota</taxon>
        <taxon>Bacteroidia</taxon>
        <taxon>Bacteroidales</taxon>
        <taxon>Bacteroidaceae</taxon>
        <taxon>Phocaeicola</taxon>
    </lineage>
</organism>